<feature type="transmembrane region" description="Helical" evidence="6">
    <location>
        <begin position="15"/>
        <end position="35"/>
    </location>
</feature>
<comment type="caution">
    <text evidence="7">The sequence shown here is derived from an EMBL/GenBank/DDBJ whole genome shotgun (WGS) entry which is preliminary data.</text>
</comment>
<feature type="transmembrane region" description="Helical" evidence="6">
    <location>
        <begin position="166"/>
        <end position="184"/>
    </location>
</feature>
<evidence type="ECO:0000256" key="1">
    <source>
        <dbReference type="ARBA" id="ARBA00004651"/>
    </source>
</evidence>
<dbReference type="CDD" id="cd06579">
    <property type="entry name" value="TM_PBP1_transp_AraH_like"/>
    <property type="match status" value="1"/>
</dbReference>
<evidence type="ECO:0000313" key="8">
    <source>
        <dbReference type="Proteomes" id="UP000248659"/>
    </source>
</evidence>
<feature type="transmembrane region" description="Helical" evidence="6">
    <location>
        <begin position="297"/>
        <end position="315"/>
    </location>
</feature>
<sequence>MAMTFSQIPPETRPVLIVSGFVLAILVLGTAYTLATAGTAPLLMPGYLLQQLQTGAFLGIVAAGMMMVILLGHIDLSVPWTMTAAAMVATAVGGPWAIPAGVAVWLAAGLFNGLSVAVLRIPPMIFTLGVDSVLRGLMVTQTGGFAPQDRATGTMRLLAAGKVADVPAAIFVWLAVSVAIAVLLRRTAFGREIYATGTSEAAAYLAGIRTRRVIVGAFAASGLCAALAGVLLAGYSARAYQGMATPFLLPAIAAVVIGGTRILGGQGRYAGTFAGVVLIVLLNSVLSIMQMPEPGRQVIYGSFILCMLLVHGRSARFPS</sequence>
<dbReference type="InterPro" id="IPR001851">
    <property type="entry name" value="ABC_transp_permease"/>
</dbReference>
<keyword evidence="3 6" id="KW-0812">Transmembrane</keyword>
<comment type="subcellular location">
    <subcellularLocation>
        <location evidence="1">Cell membrane</location>
        <topology evidence="1">Multi-pass membrane protein</topology>
    </subcellularLocation>
</comment>
<proteinExistence type="predicted"/>
<dbReference type="PANTHER" id="PTHR32196">
    <property type="entry name" value="ABC TRANSPORTER PERMEASE PROTEIN YPHD-RELATED-RELATED"/>
    <property type="match status" value="1"/>
</dbReference>
<dbReference type="Proteomes" id="UP000248659">
    <property type="component" value="Unassembled WGS sequence"/>
</dbReference>
<dbReference type="EMBL" id="MUAV01000011">
    <property type="protein sequence ID" value="RAP41188.1"/>
    <property type="molecule type" value="Genomic_DNA"/>
</dbReference>
<evidence type="ECO:0000256" key="2">
    <source>
        <dbReference type="ARBA" id="ARBA00022475"/>
    </source>
</evidence>
<keyword evidence="8" id="KW-1185">Reference proteome</keyword>
<evidence type="ECO:0000313" key="7">
    <source>
        <dbReference type="EMBL" id="RAP41188.1"/>
    </source>
</evidence>
<protein>
    <submittedName>
        <fullName evidence="7">ABC transporter permease</fullName>
    </submittedName>
</protein>
<evidence type="ECO:0000256" key="4">
    <source>
        <dbReference type="ARBA" id="ARBA00022989"/>
    </source>
</evidence>
<feature type="transmembrane region" description="Helical" evidence="6">
    <location>
        <begin position="56"/>
        <end position="76"/>
    </location>
</feature>
<feature type="transmembrane region" description="Helical" evidence="6">
    <location>
        <begin position="213"/>
        <end position="237"/>
    </location>
</feature>
<dbReference type="Pfam" id="PF02653">
    <property type="entry name" value="BPD_transp_2"/>
    <property type="match status" value="1"/>
</dbReference>
<reference evidence="7 8" key="1">
    <citation type="submission" date="2017-01" db="EMBL/GenBank/DDBJ databases">
        <title>Genome sequence of Rhodovulum viride JA756.</title>
        <authorList>
            <person name="Lakshmi K.V."/>
            <person name="Tushar L.D."/>
            <person name="Sasikala C."/>
            <person name="Venkataramana C."/>
        </authorList>
    </citation>
    <scope>NUCLEOTIDE SEQUENCE [LARGE SCALE GENOMIC DNA]</scope>
    <source>
        <strain evidence="7 8">JA756</strain>
    </source>
</reference>
<name>A0ABX9DGC0_9RHOB</name>
<organism evidence="7 8">
    <name type="scientific">Rhodovulum viride</name>
    <dbReference type="NCBI Taxonomy" id="1231134"/>
    <lineage>
        <taxon>Bacteria</taxon>
        <taxon>Pseudomonadati</taxon>
        <taxon>Pseudomonadota</taxon>
        <taxon>Alphaproteobacteria</taxon>
        <taxon>Rhodobacterales</taxon>
        <taxon>Paracoccaceae</taxon>
        <taxon>Rhodovulum</taxon>
    </lineage>
</organism>
<evidence type="ECO:0000256" key="3">
    <source>
        <dbReference type="ARBA" id="ARBA00022692"/>
    </source>
</evidence>
<feature type="transmembrane region" description="Helical" evidence="6">
    <location>
        <begin position="270"/>
        <end position="291"/>
    </location>
</feature>
<feature type="transmembrane region" description="Helical" evidence="6">
    <location>
        <begin position="96"/>
        <end position="118"/>
    </location>
</feature>
<feature type="transmembrane region" description="Helical" evidence="6">
    <location>
        <begin position="243"/>
        <end position="263"/>
    </location>
</feature>
<evidence type="ECO:0000256" key="6">
    <source>
        <dbReference type="SAM" id="Phobius"/>
    </source>
</evidence>
<gene>
    <name evidence="7" type="ORF">BYZ73_10925</name>
</gene>
<keyword evidence="5 6" id="KW-0472">Membrane</keyword>
<evidence type="ECO:0000256" key="5">
    <source>
        <dbReference type="ARBA" id="ARBA00023136"/>
    </source>
</evidence>
<keyword evidence="2" id="KW-1003">Cell membrane</keyword>
<keyword evidence="4 6" id="KW-1133">Transmembrane helix</keyword>
<accession>A0ABX9DGC0</accession>